<accession>A0A0K8UGN8</accession>
<dbReference type="InterPro" id="IPR009882">
    <property type="entry name" value="Gypsy"/>
</dbReference>
<proteinExistence type="predicted"/>
<dbReference type="EMBL" id="GDHF01026485">
    <property type="protein sequence ID" value="JAI25829.1"/>
    <property type="molecule type" value="Transcribed_RNA"/>
</dbReference>
<reference evidence="2" key="1">
    <citation type="submission" date="2015-06" db="EMBL/GenBank/DDBJ databases">
        <authorList>
            <person name="Hoefler B.C."/>
            <person name="Straight P.D."/>
        </authorList>
    </citation>
    <scope>NUCLEOTIDE SEQUENCE</scope>
</reference>
<name>A0A0K8UGN8_BACLA</name>
<gene>
    <name evidence="2" type="primary">env_5</name>
    <name evidence="2" type="ORF">c4_g2_i4</name>
</gene>
<feature type="non-terminal residue" evidence="2">
    <location>
        <position position="231"/>
    </location>
</feature>
<organism evidence="2">
    <name type="scientific">Bactrocera latifrons</name>
    <name type="common">Malaysian fruit fly</name>
    <name type="synonym">Chaetodacus latifrons</name>
    <dbReference type="NCBI Taxonomy" id="174628"/>
    <lineage>
        <taxon>Eukaryota</taxon>
        <taxon>Metazoa</taxon>
        <taxon>Ecdysozoa</taxon>
        <taxon>Arthropoda</taxon>
        <taxon>Hexapoda</taxon>
        <taxon>Insecta</taxon>
        <taxon>Pterygota</taxon>
        <taxon>Neoptera</taxon>
        <taxon>Endopterygota</taxon>
        <taxon>Diptera</taxon>
        <taxon>Brachycera</taxon>
        <taxon>Muscomorpha</taxon>
        <taxon>Tephritoidea</taxon>
        <taxon>Tephritidae</taxon>
        <taxon>Bactrocera</taxon>
        <taxon>Bactrocera</taxon>
    </lineage>
</organism>
<protein>
    <submittedName>
        <fullName evidence="2">Retrovirus-related Env polyprotein from transposon gypsy</fullName>
    </submittedName>
</protein>
<feature type="signal peptide" evidence="1">
    <location>
        <begin position="1"/>
        <end position="15"/>
    </location>
</feature>
<dbReference type="Pfam" id="PF07253">
    <property type="entry name" value="Gypsy"/>
    <property type="match status" value="1"/>
</dbReference>
<dbReference type="AlphaFoldDB" id="A0A0K8UGN8"/>
<feature type="chain" id="PRO_5013085212" evidence="1">
    <location>
        <begin position="16"/>
        <end position="231"/>
    </location>
</feature>
<evidence type="ECO:0000313" key="2">
    <source>
        <dbReference type="EMBL" id="JAI25829.1"/>
    </source>
</evidence>
<evidence type="ECO:0000256" key="1">
    <source>
        <dbReference type="SAM" id="SignalP"/>
    </source>
</evidence>
<keyword evidence="1" id="KW-0732">Signal</keyword>
<sequence>MILPIFALLIGLTTDDIIDYTRQDYVLIENGDVSIYEEYGDIFHITNLTIFENIITEEKRSFYNNRKYGIDNNDNLEIITQETESEILLIETLLGQLKQNHVRQKRGINELGTLWKWIAGTPDHDDIIKVNDRLNDLTINNNKQFTTNSEIFKVITELTDTINNIKSDNTARKIKRRRNQYIMHELQNIINTITFGKIGISNPTILHFDELKNITYYQHGTMTITDLMDIS</sequence>